<proteinExistence type="predicted"/>
<dbReference type="EMBL" id="KE561145">
    <property type="protein sequence ID" value="EPZ32526.1"/>
    <property type="molecule type" value="Genomic_DNA"/>
</dbReference>
<gene>
    <name evidence="1" type="ORF">O9G_002303</name>
</gene>
<organism evidence="1 2">
    <name type="scientific">Rozella allomycis (strain CSF55)</name>
    <dbReference type="NCBI Taxonomy" id="988480"/>
    <lineage>
        <taxon>Eukaryota</taxon>
        <taxon>Fungi</taxon>
        <taxon>Fungi incertae sedis</taxon>
        <taxon>Cryptomycota</taxon>
        <taxon>Cryptomycota incertae sedis</taxon>
        <taxon>Rozella</taxon>
    </lineage>
</organism>
<sequence length="113" mass="12743">MICQLDLCVGAFAAKKIVLQKDPTCNIELITFCVLAEYRSVLFNSNILEEIEEFINRSIDAEVKAISVKCKNDDSYVADLFKKNNYVEADQVSSADEFSKSTFTLIKTFPITN</sequence>
<dbReference type="AlphaFoldDB" id="A0A075AQK0"/>
<protein>
    <submittedName>
        <fullName evidence="1">Uncharacterized protein</fullName>
    </submittedName>
</protein>
<evidence type="ECO:0000313" key="1">
    <source>
        <dbReference type="EMBL" id="EPZ32526.1"/>
    </source>
</evidence>
<dbReference type="Proteomes" id="UP000030755">
    <property type="component" value="Unassembled WGS sequence"/>
</dbReference>
<dbReference type="HOGENOM" id="CLU_2134970_0_0_1"/>
<reference evidence="1 2" key="1">
    <citation type="journal article" date="2013" name="Curr. Biol.">
        <title>Shared signatures of parasitism and phylogenomics unite Cryptomycota and microsporidia.</title>
        <authorList>
            <person name="James T.Y."/>
            <person name="Pelin A."/>
            <person name="Bonen L."/>
            <person name="Ahrendt S."/>
            <person name="Sain D."/>
            <person name="Corradi N."/>
            <person name="Stajich J.E."/>
        </authorList>
    </citation>
    <scope>NUCLEOTIDE SEQUENCE [LARGE SCALE GENOMIC DNA]</scope>
    <source>
        <strain evidence="1 2">CSF55</strain>
    </source>
</reference>
<name>A0A075AQK0_ROZAC</name>
<accession>A0A075AQK0</accession>
<evidence type="ECO:0000313" key="2">
    <source>
        <dbReference type="Proteomes" id="UP000030755"/>
    </source>
</evidence>
<keyword evidence="2" id="KW-1185">Reference proteome</keyword>